<feature type="compositionally biased region" description="Basic residues" evidence="1">
    <location>
        <begin position="181"/>
        <end position="192"/>
    </location>
</feature>
<dbReference type="AlphaFoldDB" id="A0A6J4TDW8"/>
<sequence length="192" mass="19767">GPAQGVRSRARRRAGHGGLLAPGLRGDVRHGPHGRARHQPRLPVRDVRLQGRGLRARPRALPPARGDPRARVPGGSGDGAGAGAGAVRPLRVGCAAGPRQQGLPHPQRGHGAPPRPEHRRAGPCGARRDRARAGRRAGRGPRARGARPGQGPAGARPLPDHRAAGRPAHGQGHARPAGPAGHHRGGAARARL</sequence>
<proteinExistence type="predicted"/>
<feature type="region of interest" description="Disordered" evidence="1">
    <location>
        <begin position="1"/>
        <end position="192"/>
    </location>
</feature>
<accession>A0A6J4TDW8</accession>
<dbReference type="EMBL" id="CADCVO010000535">
    <property type="protein sequence ID" value="CAA9520889.1"/>
    <property type="molecule type" value="Genomic_DNA"/>
</dbReference>
<feature type="non-terminal residue" evidence="2">
    <location>
        <position position="192"/>
    </location>
</feature>
<feature type="compositionally biased region" description="Low complexity" evidence="1">
    <location>
        <begin position="146"/>
        <end position="157"/>
    </location>
</feature>
<protein>
    <submittedName>
        <fullName evidence="2">Transcriptional regulator, AcrR family</fullName>
    </submittedName>
</protein>
<evidence type="ECO:0000256" key="1">
    <source>
        <dbReference type="SAM" id="MobiDB-lite"/>
    </source>
</evidence>
<name>A0A6J4TDW8_9ACTN</name>
<evidence type="ECO:0000313" key="2">
    <source>
        <dbReference type="EMBL" id="CAA9520889.1"/>
    </source>
</evidence>
<feature type="compositionally biased region" description="Basic residues" evidence="1">
    <location>
        <begin position="133"/>
        <end position="145"/>
    </location>
</feature>
<feature type="compositionally biased region" description="Basic residues" evidence="1">
    <location>
        <begin position="31"/>
        <end position="40"/>
    </location>
</feature>
<gene>
    <name evidence="2" type="ORF">AVDCRST_MAG13-3377</name>
</gene>
<feature type="compositionally biased region" description="Low complexity" evidence="1">
    <location>
        <begin position="167"/>
        <end position="180"/>
    </location>
</feature>
<organism evidence="2">
    <name type="scientific">uncultured Solirubrobacteraceae bacterium</name>
    <dbReference type="NCBI Taxonomy" id="1162706"/>
    <lineage>
        <taxon>Bacteria</taxon>
        <taxon>Bacillati</taxon>
        <taxon>Actinomycetota</taxon>
        <taxon>Thermoleophilia</taxon>
        <taxon>Solirubrobacterales</taxon>
        <taxon>Solirubrobacteraceae</taxon>
        <taxon>environmental samples</taxon>
    </lineage>
</organism>
<reference evidence="2" key="1">
    <citation type="submission" date="2020-02" db="EMBL/GenBank/DDBJ databases">
        <authorList>
            <person name="Meier V. D."/>
        </authorList>
    </citation>
    <scope>NUCLEOTIDE SEQUENCE</scope>
    <source>
        <strain evidence="2">AVDCRST_MAG13</strain>
    </source>
</reference>
<feature type="compositionally biased region" description="Basic and acidic residues" evidence="1">
    <location>
        <begin position="115"/>
        <end position="132"/>
    </location>
</feature>
<feature type="compositionally biased region" description="Gly residues" evidence="1">
    <location>
        <begin position="74"/>
        <end position="84"/>
    </location>
</feature>
<feature type="non-terminal residue" evidence="2">
    <location>
        <position position="1"/>
    </location>
</feature>